<proteinExistence type="predicted"/>
<protein>
    <submittedName>
        <fullName evidence="1">Uncharacterized protein</fullName>
    </submittedName>
</protein>
<accession>A0A645FHV9</accession>
<comment type="caution">
    <text evidence="1">The sequence shown here is derived from an EMBL/GenBank/DDBJ whole genome shotgun (WGS) entry which is preliminary data.</text>
</comment>
<name>A0A645FHV9_9ZZZZ</name>
<sequence length="87" mass="9973">MRDLVEPVDRRTVFISETRSDPNNTSRLQRRGVSQYLSQMAVIRFFQLIFDQDMGTAENILANNIRGIGPDGNLLTDQFQIEPQLFG</sequence>
<gene>
    <name evidence="1" type="ORF">SDC9_161341</name>
</gene>
<evidence type="ECO:0000313" key="1">
    <source>
        <dbReference type="EMBL" id="MPN14015.1"/>
    </source>
</evidence>
<organism evidence="1">
    <name type="scientific">bioreactor metagenome</name>
    <dbReference type="NCBI Taxonomy" id="1076179"/>
    <lineage>
        <taxon>unclassified sequences</taxon>
        <taxon>metagenomes</taxon>
        <taxon>ecological metagenomes</taxon>
    </lineage>
</organism>
<dbReference type="EMBL" id="VSSQ01060597">
    <property type="protein sequence ID" value="MPN14015.1"/>
    <property type="molecule type" value="Genomic_DNA"/>
</dbReference>
<reference evidence="1" key="1">
    <citation type="submission" date="2019-08" db="EMBL/GenBank/DDBJ databases">
        <authorList>
            <person name="Kucharzyk K."/>
            <person name="Murdoch R.W."/>
            <person name="Higgins S."/>
            <person name="Loffler F."/>
        </authorList>
    </citation>
    <scope>NUCLEOTIDE SEQUENCE</scope>
</reference>
<dbReference type="AlphaFoldDB" id="A0A645FHV9"/>